<feature type="chain" id="PRO_5004724710" description="3-keto-alpha-glucoside-1,2-lyase/3-keto-2-hydroxy-glucal hydratase domain-containing protein" evidence="1">
    <location>
        <begin position="23"/>
        <end position="268"/>
    </location>
</feature>
<evidence type="ECO:0000256" key="1">
    <source>
        <dbReference type="SAM" id="SignalP"/>
    </source>
</evidence>
<keyword evidence="4" id="KW-1185">Reference proteome</keyword>
<evidence type="ECO:0000313" key="4">
    <source>
        <dbReference type="Proteomes" id="UP000017837"/>
    </source>
</evidence>
<dbReference type="InterPro" id="IPR010496">
    <property type="entry name" value="AL/BT2_dom"/>
</dbReference>
<dbReference type="AlphaFoldDB" id="V4PA53"/>
<dbReference type="Pfam" id="PF06439">
    <property type="entry name" value="3keto-disac_hyd"/>
    <property type="match status" value="1"/>
</dbReference>
<accession>V4PA53</accession>
<keyword evidence="1" id="KW-0732">Signal</keyword>
<reference evidence="3 4" key="1">
    <citation type="journal article" date="2014" name="Nature">
        <title>Sequential evolution of bacterial morphology by co-option of a developmental regulator.</title>
        <authorList>
            <person name="Jiang C."/>
            <person name="Brown P.J."/>
            <person name="Ducret A."/>
            <person name="Brun Y.V."/>
        </authorList>
    </citation>
    <scope>NUCLEOTIDE SEQUENCE [LARGE SCALE GENOMIC DNA]</scope>
    <source>
        <strain evidence="3 4">DSM 16100</strain>
    </source>
</reference>
<name>V4PA53_9CAUL</name>
<organism evidence="3 4">
    <name type="scientific">Asticcacaulis benevestitus DSM 16100 = ATCC BAA-896</name>
    <dbReference type="NCBI Taxonomy" id="1121022"/>
    <lineage>
        <taxon>Bacteria</taxon>
        <taxon>Pseudomonadati</taxon>
        <taxon>Pseudomonadota</taxon>
        <taxon>Alphaproteobacteria</taxon>
        <taxon>Caulobacterales</taxon>
        <taxon>Caulobacteraceae</taxon>
        <taxon>Asticcacaulis</taxon>
    </lineage>
</organism>
<dbReference type="GO" id="GO:0016787">
    <property type="term" value="F:hydrolase activity"/>
    <property type="evidence" value="ECO:0007669"/>
    <property type="project" value="InterPro"/>
</dbReference>
<dbReference type="Proteomes" id="UP000017837">
    <property type="component" value="Unassembled WGS sequence"/>
</dbReference>
<dbReference type="eggNOG" id="COG2133">
    <property type="taxonomic scope" value="Bacteria"/>
</dbReference>
<comment type="caution">
    <text evidence="3">The sequence shown here is derived from an EMBL/GenBank/DDBJ whole genome shotgun (WGS) entry which is preliminary data.</text>
</comment>
<dbReference type="EMBL" id="AWGB01000080">
    <property type="protein sequence ID" value="ESQ82100.1"/>
    <property type="molecule type" value="Genomic_DNA"/>
</dbReference>
<dbReference type="STRING" id="1121022.GCA_000376105_03561"/>
<dbReference type="Gene3D" id="2.60.120.560">
    <property type="entry name" value="Exo-inulinase, domain 1"/>
    <property type="match status" value="1"/>
</dbReference>
<evidence type="ECO:0000259" key="2">
    <source>
        <dbReference type="Pfam" id="PF06439"/>
    </source>
</evidence>
<feature type="domain" description="3-keto-alpha-glucoside-1,2-lyase/3-keto-2-hydroxy-glucal hydratase" evidence="2">
    <location>
        <begin position="64"/>
        <end position="261"/>
    </location>
</feature>
<dbReference type="OrthoDB" id="176168at2"/>
<feature type="signal peptide" evidence="1">
    <location>
        <begin position="1"/>
        <end position="22"/>
    </location>
</feature>
<sequence>MKLFTLATSLLALSLAPAVTQAGDLGFTDTPLLPGGKWHVHDPARPHPAIVTAGKTASDAPSDAIVLFNGGDLNAFKMSDGKPADWILADGAMTVPKREGQHGDGSLTTKDSFGDIQLHLEFRSPAIVNGTSQNRGNSGVILMGQYEVQVLDSYDNVTYADGQASAIYAWKPPLVNASRKPGEWQTYDIIFERPHFDAGGQVTRPAYVTVLHNGVLTQNHQEILGKTDWKTLATYHPHADAMPFTLQDHGTPVSYRNIWVRKLAPAEE</sequence>
<gene>
    <name evidence="3" type="ORF">ABENE_21205</name>
</gene>
<dbReference type="PATRIC" id="fig|1121022.4.peg.4345"/>
<protein>
    <recommendedName>
        <fullName evidence="2">3-keto-alpha-glucoside-1,2-lyase/3-keto-2-hydroxy-glucal hydratase domain-containing protein</fullName>
    </recommendedName>
</protein>
<proteinExistence type="predicted"/>
<dbReference type="RefSeq" id="WP_018083239.1">
    <property type="nucleotide sequence ID" value="NZ_AQWM01000026.1"/>
</dbReference>
<evidence type="ECO:0000313" key="3">
    <source>
        <dbReference type="EMBL" id="ESQ82100.1"/>
    </source>
</evidence>